<feature type="domain" description="O-antigen ligase-related" evidence="6">
    <location>
        <begin position="261"/>
        <end position="408"/>
    </location>
</feature>
<keyword evidence="8" id="KW-1185">Reference proteome</keyword>
<dbReference type="PANTHER" id="PTHR37422">
    <property type="entry name" value="TEICHURONIC ACID BIOSYNTHESIS PROTEIN TUAE"/>
    <property type="match status" value="1"/>
</dbReference>
<evidence type="ECO:0000256" key="1">
    <source>
        <dbReference type="ARBA" id="ARBA00004141"/>
    </source>
</evidence>
<accession>A0ABU9DBS1</accession>
<feature type="transmembrane region" description="Helical" evidence="5">
    <location>
        <begin position="263"/>
        <end position="290"/>
    </location>
</feature>
<feature type="transmembrane region" description="Helical" evidence="5">
    <location>
        <begin position="50"/>
        <end position="74"/>
    </location>
</feature>
<protein>
    <submittedName>
        <fullName evidence="7">O-antigen ligase family protein</fullName>
    </submittedName>
</protein>
<gene>
    <name evidence="7" type="ORF">WOB96_10295</name>
</gene>
<keyword evidence="4 5" id="KW-0472">Membrane</keyword>
<feature type="transmembrane region" description="Helical" evidence="5">
    <location>
        <begin position="123"/>
        <end position="143"/>
    </location>
</feature>
<feature type="transmembrane region" description="Helical" evidence="5">
    <location>
        <begin position="20"/>
        <end position="43"/>
    </location>
</feature>
<keyword evidence="3 5" id="KW-1133">Transmembrane helix</keyword>
<feature type="transmembrane region" description="Helical" evidence="5">
    <location>
        <begin position="149"/>
        <end position="169"/>
    </location>
</feature>
<dbReference type="EMBL" id="JBBPCO010000009">
    <property type="protein sequence ID" value="MEK8090150.1"/>
    <property type="molecule type" value="Genomic_DNA"/>
</dbReference>
<evidence type="ECO:0000259" key="6">
    <source>
        <dbReference type="Pfam" id="PF04932"/>
    </source>
</evidence>
<comment type="subcellular location">
    <subcellularLocation>
        <location evidence="1">Membrane</location>
        <topology evidence="1">Multi-pass membrane protein</topology>
    </subcellularLocation>
</comment>
<keyword evidence="7" id="KW-0436">Ligase</keyword>
<comment type="caution">
    <text evidence="7">The sequence shown here is derived from an EMBL/GenBank/DDBJ whole genome shotgun (WGS) entry which is preliminary data.</text>
</comment>
<evidence type="ECO:0000256" key="5">
    <source>
        <dbReference type="SAM" id="Phobius"/>
    </source>
</evidence>
<evidence type="ECO:0000256" key="3">
    <source>
        <dbReference type="ARBA" id="ARBA00022989"/>
    </source>
</evidence>
<dbReference type="InterPro" id="IPR051533">
    <property type="entry name" value="WaaL-like"/>
</dbReference>
<dbReference type="Proteomes" id="UP001446205">
    <property type="component" value="Unassembled WGS sequence"/>
</dbReference>
<dbReference type="Pfam" id="PF04932">
    <property type="entry name" value="Wzy_C"/>
    <property type="match status" value="1"/>
</dbReference>
<sequence length="478" mass="53239">MATNLAESSLPDSGRSGVSPAWIGATGFVLITLLTLLLHLGVLLNYLYPVLALALGIWLFRCYPVFYLGYAWWLWFLTPEVRRLVDFQVGWQPITPIMLAPYLVTGLTFFTLFIHLPKIRQRWLFPLGLAMAGVLYGYLSGFLQSGPVAASYGLLSWGIPIAFAFHMALRWEEYAANRHAIHRAFAWGVLIMGSYGLLQFLAPPAWDRFWMLNVPMNTIGQPAPFEVRVYSTMNSPGPFAVYIMSGLLLLFAPGGGLRLPASVFGYVALLLSLVRSAWGGWLVGMIYLLARVPSRQVLRIILSALVIFVISLPLLSIGPIANQVERRFDSIQNLEQNQSYQARSAFYDRFWETAITTLWGTGLGSTGMATKLQSDQPGEGDQQRFMHFDSGIMNIPFVLGWPGSLLYFLGSGGVLFYLLRARSQRADPWLTSEVAVALAVFSQLPFVNTLIGEVGMIFWGFAGLALAGTRFYSEREEI</sequence>
<dbReference type="GO" id="GO:0016874">
    <property type="term" value="F:ligase activity"/>
    <property type="evidence" value="ECO:0007669"/>
    <property type="project" value="UniProtKB-KW"/>
</dbReference>
<keyword evidence="2 5" id="KW-0812">Transmembrane</keyword>
<feature type="transmembrane region" description="Helical" evidence="5">
    <location>
        <begin position="457"/>
        <end position="473"/>
    </location>
</feature>
<evidence type="ECO:0000256" key="4">
    <source>
        <dbReference type="ARBA" id="ARBA00023136"/>
    </source>
</evidence>
<feature type="transmembrane region" description="Helical" evidence="5">
    <location>
        <begin position="94"/>
        <end position="116"/>
    </location>
</feature>
<feature type="transmembrane region" description="Helical" evidence="5">
    <location>
        <begin position="395"/>
        <end position="418"/>
    </location>
</feature>
<dbReference type="RefSeq" id="WP_341371206.1">
    <property type="nucleotide sequence ID" value="NZ_JBBPCO010000009.1"/>
</dbReference>
<feature type="transmembrane region" description="Helical" evidence="5">
    <location>
        <begin position="239"/>
        <end position="257"/>
    </location>
</feature>
<reference evidence="7 8" key="1">
    <citation type="submission" date="2024-04" db="EMBL/GenBank/DDBJ databases">
        <authorList>
            <person name="Abashina T."/>
            <person name="Shaikin A."/>
        </authorList>
    </citation>
    <scope>NUCLEOTIDE SEQUENCE [LARGE SCALE GENOMIC DNA]</scope>
    <source>
        <strain evidence="7 8">AAFK</strain>
    </source>
</reference>
<dbReference type="PANTHER" id="PTHR37422:SF23">
    <property type="entry name" value="TEICHURONIC ACID BIOSYNTHESIS PROTEIN TUAE"/>
    <property type="match status" value="1"/>
</dbReference>
<dbReference type="InterPro" id="IPR007016">
    <property type="entry name" value="O-antigen_ligase-rel_domated"/>
</dbReference>
<feature type="transmembrane region" description="Helical" evidence="5">
    <location>
        <begin position="297"/>
        <end position="321"/>
    </location>
</feature>
<evidence type="ECO:0000313" key="8">
    <source>
        <dbReference type="Proteomes" id="UP001446205"/>
    </source>
</evidence>
<feature type="transmembrane region" description="Helical" evidence="5">
    <location>
        <begin position="181"/>
        <end position="202"/>
    </location>
</feature>
<name>A0ABU9DBS1_9PROT</name>
<proteinExistence type="predicted"/>
<evidence type="ECO:0000256" key="2">
    <source>
        <dbReference type="ARBA" id="ARBA00022692"/>
    </source>
</evidence>
<evidence type="ECO:0000313" key="7">
    <source>
        <dbReference type="EMBL" id="MEK8090150.1"/>
    </source>
</evidence>
<organism evidence="7 8">
    <name type="scientific">Thermithiobacillus plumbiphilus</name>
    <dbReference type="NCBI Taxonomy" id="1729899"/>
    <lineage>
        <taxon>Bacteria</taxon>
        <taxon>Pseudomonadati</taxon>
        <taxon>Pseudomonadota</taxon>
        <taxon>Acidithiobacillia</taxon>
        <taxon>Acidithiobacillales</taxon>
        <taxon>Thermithiobacillaceae</taxon>
        <taxon>Thermithiobacillus</taxon>
    </lineage>
</organism>